<comment type="caution">
    <text evidence="1">The sequence shown here is derived from an EMBL/GenBank/DDBJ whole genome shotgun (WGS) entry which is preliminary data.</text>
</comment>
<dbReference type="PANTHER" id="PTHR48419">
    <property type="entry name" value="SULFOTRANSFERASE DOMAIN-CONTAINING PROTEIN"/>
    <property type="match status" value="1"/>
</dbReference>
<dbReference type="EMBL" id="MVBO01000065">
    <property type="protein sequence ID" value="OZJ03861.1"/>
    <property type="molecule type" value="Genomic_DNA"/>
</dbReference>
<evidence type="ECO:0000313" key="2">
    <source>
        <dbReference type="Proteomes" id="UP000242875"/>
    </source>
</evidence>
<organism evidence="1 2">
    <name type="scientific">Bifiguratus adelaidae</name>
    <dbReference type="NCBI Taxonomy" id="1938954"/>
    <lineage>
        <taxon>Eukaryota</taxon>
        <taxon>Fungi</taxon>
        <taxon>Fungi incertae sedis</taxon>
        <taxon>Mucoromycota</taxon>
        <taxon>Mucoromycotina</taxon>
        <taxon>Endogonomycetes</taxon>
        <taxon>Endogonales</taxon>
        <taxon>Endogonales incertae sedis</taxon>
        <taxon>Bifiguratus</taxon>
    </lineage>
</organism>
<dbReference type="OrthoDB" id="2405944at2759"/>
<reference evidence="1 2" key="1">
    <citation type="journal article" date="2017" name="Mycologia">
        <title>Bifiguratus adelaidae, gen. et sp. nov., a new member of Mucoromycotina in endophytic and soil-dwelling habitats.</title>
        <authorList>
            <person name="Torres-Cruz T.J."/>
            <person name="Billingsley Tobias T.L."/>
            <person name="Almatruk M."/>
            <person name="Hesse C."/>
            <person name="Kuske C.R."/>
            <person name="Desiro A."/>
            <person name="Benucci G.M."/>
            <person name="Bonito G."/>
            <person name="Stajich J.E."/>
            <person name="Dunlap C."/>
            <person name="Arnold A.E."/>
            <person name="Porras-Alfaro A."/>
        </authorList>
    </citation>
    <scope>NUCLEOTIDE SEQUENCE [LARGE SCALE GENOMIC DNA]</scope>
    <source>
        <strain evidence="1 2">AZ0501</strain>
    </source>
</reference>
<evidence type="ECO:0000313" key="1">
    <source>
        <dbReference type="EMBL" id="OZJ03861.1"/>
    </source>
</evidence>
<dbReference type="Pfam" id="PF19798">
    <property type="entry name" value="Sulfotransfer_5"/>
    <property type="match status" value="1"/>
</dbReference>
<dbReference type="InterPro" id="IPR027417">
    <property type="entry name" value="P-loop_NTPase"/>
</dbReference>
<sequence>MRQPTILWCHPRSCSTAFERTFLNRPDYECFHEPYTDAYYFGPERVHPRYRDASKCPQVERSTVTYAMATQRILYGRQKTDKKLFVKDMPYLLGTCKEEFERRVGRENLQKMQHTFLIRDPAKAIKSLYRITQGNNAEKGDDEGFLFEDFDPNEVGIKELATFMRYVKEDLGQPIVVVDADALIKDAEGQLRLYCKGIGEQFDERMVSWEAKKVDHFQTWNGWHHTAEQSTGFSSNIQHKDTPERTYPDIVYQTIDDCQVAYRYMRSFLP</sequence>
<evidence type="ECO:0008006" key="3">
    <source>
        <dbReference type="Google" id="ProtNLM"/>
    </source>
</evidence>
<dbReference type="Proteomes" id="UP000242875">
    <property type="component" value="Unassembled WGS sequence"/>
</dbReference>
<protein>
    <recommendedName>
        <fullName evidence="3">Sulfotransferase domain-containing protein</fullName>
    </recommendedName>
</protein>
<gene>
    <name evidence="1" type="ORF">BZG36_03668</name>
</gene>
<dbReference type="Gene3D" id="3.40.50.300">
    <property type="entry name" value="P-loop containing nucleotide triphosphate hydrolases"/>
    <property type="match status" value="1"/>
</dbReference>
<name>A0A261XZU4_9FUNG</name>
<dbReference type="SUPFAM" id="SSF52540">
    <property type="entry name" value="P-loop containing nucleoside triphosphate hydrolases"/>
    <property type="match status" value="1"/>
</dbReference>
<proteinExistence type="predicted"/>
<dbReference type="PANTHER" id="PTHR48419:SF1">
    <property type="entry name" value="SULFOTRANSFERASE DOMAIN-CONTAINING PROTEIN"/>
    <property type="match status" value="1"/>
</dbReference>
<keyword evidence="2" id="KW-1185">Reference proteome</keyword>
<accession>A0A261XZU4</accession>
<dbReference type="InterPro" id="IPR053226">
    <property type="entry name" value="Pyrrolopyrazine_biosynth_F"/>
</dbReference>
<dbReference type="AlphaFoldDB" id="A0A261XZU4"/>